<accession>A0A0E0KQ23</accession>
<evidence type="ECO:0008006" key="3">
    <source>
        <dbReference type="Google" id="ProtNLM"/>
    </source>
</evidence>
<keyword evidence="2" id="KW-1185">Reference proteome</keyword>
<dbReference type="Gramene" id="OPUNC04G09240.1">
    <property type="protein sequence ID" value="OPUNC04G09240.1"/>
    <property type="gene ID" value="OPUNC04G09240"/>
</dbReference>
<protein>
    <recommendedName>
        <fullName evidence="3">HMA domain-containing protein</fullName>
    </recommendedName>
</protein>
<sequence>MPTLIITVDLQCSRCRTNIQKLFLLFLTRYVVVSGPFDDAENLCCKLWCKAGSKIIKDIKIKPPPPPPETEEKKKPEPCKPEKIKIIPYRPCPYMYPPQYCPSPTRPCGCATSHCECHSKPPAAKKTVHCVCECETYVAVEPLLLARLPAVPAAGHAVPIDDAPPRGDRSTRTTAAAPSRSCMRQVVRRHHRLYSDSVALLYPGASSVWNLGVKIKMLALCFCR</sequence>
<proteinExistence type="predicted"/>
<dbReference type="PANTHER" id="PTHR47488">
    <property type="entry name" value="HEAVY METAL TRANSPORT/DETOXIFICATION SUPERFAMILY PROTEIN"/>
    <property type="match status" value="1"/>
</dbReference>
<organism evidence="1">
    <name type="scientific">Oryza punctata</name>
    <name type="common">Red rice</name>
    <dbReference type="NCBI Taxonomy" id="4537"/>
    <lineage>
        <taxon>Eukaryota</taxon>
        <taxon>Viridiplantae</taxon>
        <taxon>Streptophyta</taxon>
        <taxon>Embryophyta</taxon>
        <taxon>Tracheophyta</taxon>
        <taxon>Spermatophyta</taxon>
        <taxon>Magnoliopsida</taxon>
        <taxon>Liliopsida</taxon>
        <taxon>Poales</taxon>
        <taxon>Poaceae</taxon>
        <taxon>BOP clade</taxon>
        <taxon>Oryzoideae</taxon>
        <taxon>Oryzeae</taxon>
        <taxon>Oryzinae</taxon>
        <taxon>Oryza</taxon>
    </lineage>
</organism>
<dbReference type="PANTHER" id="PTHR47488:SF7">
    <property type="entry name" value="HEAVY METAL TRANSPORT_DETOXIFICATION SUPERFAMILY PROTEIN"/>
    <property type="match status" value="1"/>
</dbReference>
<dbReference type="GO" id="GO:1900150">
    <property type="term" value="P:regulation of defense response to fungus"/>
    <property type="evidence" value="ECO:0007669"/>
    <property type="project" value="InterPro"/>
</dbReference>
<reference evidence="1" key="2">
    <citation type="submission" date="2018-05" db="EMBL/GenBank/DDBJ databases">
        <title>OpunRS2 (Oryza punctata Reference Sequence Version 2).</title>
        <authorList>
            <person name="Zhang J."/>
            <person name="Kudrna D."/>
            <person name="Lee S."/>
            <person name="Talag J."/>
            <person name="Welchert J."/>
            <person name="Wing R.A."/>
        </authorList>
    </citation>
    <scope>NUCLEOTIDE SEQUENCE [LARGE SCALE GENOMIC DNA]</scope>
</reference>
<reference evidence="1" key="1">
    <citation type="submission" date="2015-04" db="UniProtKB">
        <authorList>
            <consortium name="EnsemblPlants"/>
        </authorList>
    </citation>
    <scope>IDENTIFICATION</scope>
</reference>
<dbReference type="AlphaFoldDB" id="A0A0E0KQ23"/>
<dbReference type="Proteomes" id="UP000026962">
    <property type="component" value="Chromosome 4"/>
</dbReference>
<dbReference type="EnsemblPlants" id="OPUNC04G09240.1">
    <property type="protein sequence ID" value="OPUNC04G09240.1"/>
    <property type="gene ID" value="OPUNC04G09240"/>
</dbReference>
<evidence type="ECO:0000313" key="2">
    <source>
        <dbReference type="Proteomes" id="UP000026962"/>
    </source>
</evidence>
<dbReference type="HOGENOM" id="CLU_1236763_0_0_1"/>
<dbReference type="InterPro" id="IPR044169">
    <property type="entry name" value="PI21"/>
</dbReference>
<evidence type="ECO:0000313" key="1">
    <source>
        <dbReference type="EnsemblPlants" id="OPUNC04G09240.1"/>
    </source>
</evidence>
<name>A0A0E0KQ23_ORYPU</name>